<reference evidence="1 2" key="1">
    <citation type="journal article" date="2010" name="Microbiology">
        <title>Twenty-eight divergent polysaccharide loci specifying within- and amongst-strain capsule diversity in three strains of Bacteroides fragilis.</title>
        <authorList>
            <person name="Patrick S."/>
            <person name="Blakely G.W."/>
            <person name="Houston S."/>
            <person name="Moore J."/>
            <person name="Abratt V.R."/>
            <person name="Bertalan M."/>
            <person name="Cerdeno-Tarraga A.M."/>
            <person name="Quail M.A."/>
            <person name="Corton N."/>
            <person name="Corton C."/>
            <person name="Bignell A."/>
            <person name="Barron A."/>
            <person name="Clark L."/>
            <person name="Bentley S.D."/>
            <person name="Parkhill J."/>
        </authorList>
    </citation>
    <scope>NUCLEOTIDE SEQUENCE [LARGE SCALE GENOMIC DNA]</scope>
    <source>
        <strain evidence="1 2">638R</strain>
    </source>
</reference>
<dbReference type="EMBL" id="FQ312004">
    <property type="protein sequence ID" value="CBW21935.1"/>
    <property type="molecule type" value="Genomic_DNA"/>
</dbReference>
<proteinExistence type="predicted"/>
<dbReference type="HOGENOM" id="CLU_3371960_0_0_10"/>
<name>E1WSK1_BACF6</name>
<evidence type="ECO:0000313" key="2">
    <source>
        <dbReference type="Proteomes" id="UP000008560"/>
    </source>
</evidence>
<dbReference type="KEGG" id="bfg:BF638R_1396"/>
<organism evidence="1 2">
    <name type="scientific">Bacteroides fragilis (strain 638R)</name>
    <dbReference type="NCBI Taxonomy" id="862962"/>
    <lineage>
        <taxon>Bacteria</taxon>
        <taxon>Pseudomonadati</taxon>
        <taxon>Bacteroidota</taxon>
        <taxon>Bacteroidia</taxon>
        <taxon>Bacteroidales</taxon>
        <taxon>Bacteroidaceae</taxon>
        <taxon>Bacteroides</taxon>
    </lineage>
</organism>
<dbReference type="Proteomes" id="UP000008560">
    <property type="component" value="Chromosome"/>
</dbReference>
<dbReference type="AlphaFoldDB" id="E1WSK1"/>
<gene>
    <name evidence="1" type="ordered locus">BF638R_1396</name>
</gene>
<sequence>MNTNFIFGDYSGKLLNLMIKYSNLNDFIAVFLFF</sequence>
<protein>
    <submittedName>
        <fullName evidence="1">Uncharacterized protein</fullName>
    </submittedName>
</protein>
<evidence type="ECO:0000313" key="1">
    <source>
        <dbReference type="EMBL" id="CBW21935.1"/>
    </source>
</evidence>
<accession>E1WSK1</accession>